<dbReference type="EMBL" id="JH598543">
    <property type="status" value="NOT_ANNOTATED_CDS"/>
    <property type="molecule type" value="Genomic_DNA"/>
</dbReference>
<dbReference type="VEuPathDB" id="FungiDB:HpaG801748"/>
<feature type="transmembrane region" description="Helical" evidence="2">
    <location>
        <begin position="190"/>
        <end position="210"/>
    </location>
</feature>
<dbReference type="InParanoid" id="M4B647"/>
<proteinExistence type="predicted"/>
<keyword evidence="2" id="KW-0812">Transmembrane</keyword>
<dbReference type="HOGENOM" id="CLU_077543_0_0_1"/>
<sequence length="311" mass="33033">MASSSSAASSSPSSTSISIADDGLPFLCEPSSANLSSDGLPSVPFAKGGCARAVQRRFRRVRRCLPHVSMKLPVSRAASGLAVIAGLLMVGVVGTFALRQMMSPEIEALTQQREKLKDDVMVLRLQVENMTRIAEGRLETIHLLETGLERLHVQVAEAAAIATPSSTEDGAGSMMAYKDLKNGEFHPGGVLPTILYSLLLASVVLASVLYRIFLIIRGEIVMQQMLGKRKYVGGGVLSGVMMSTAMGSSLTGKRNGRETPPLSPTRNPKIDDSEANGHQNAVSNSSLSPKEAREPSPQCYKRAPGSSPTVV</sequence>
<protein>
    <submittedName>
        <fullName evidence="3">Uncharacterized protein</fullName>
    </submittedName>
</protein>
<dbReference type="OMA" id="LRQMMSP"/>
<evidence type="ECO:0000313" key="4">
    <source>
        <dbReference type="Proteomes" id="UP000011713"/>
    </source>
</evidence>
<keyword evidence="2" id="KW-0472">Membrane</keyword>
<reference evidence="4" key="1">
    <citation type="journal article" date="2010" name="Science">
        <title>Signatures of adaptation to obligate biotrophy in the Hyaloperonospora arabidopsidis genome.</title>
        <authorList>
            <person name="Baxter L."/>
            <person name="Tripathy S."/>
            <person name="Ishaque N."/>
            <person name="Boot N."/>
            <person name="Cabral A."/>
            <person name="Kemen E."/>
            <person name="Thines M."/>
            <person name="Ah-Fong A."/>
            <person name="Anderson R."/>
            <person name="Badejoko W."/>
            <person name="Bittner-Eddy P."/>
            <person name="Boore J.L."/>
            <person name="Chibucos M.C."/>
            <person name="Coates M."/>
            <person name="Dehal P."/>
            <person name="Delehaunty K."/>
            <person name="Dong S."/>
            <person name="Downton P."/>
            <person name="Dumas B."/>
            <person name="Fabro G."/>
            <person name="Fronick C."/>
            <person name="Fuerstenberg S.I."/>
            <person name="Fulton L."/>
            <person name="Gaulin E."/>
            <person name="Govers F."/>
            <person name="Hughes L."/>
            <person name="Humphray S."/>
            <person name="Jiang R.H."/>
            <person name="Judelson H."/>
            <person name="Kamoun S."/>
            <person name="Kyung K."/>
            <person name="Meijer H."/>
            <person name="Minx P."/>
            <person name="Morris P."/>
            <person name="Nelson J."/>
            <person name="Phuntumart V."/>
            <person name="Qutob D."/>
            <person name="Rehmany A."/>
            <person name="Rougon-Cardoso A."/>
            <person name="Ryden P."/>
            <person name="Torto-Alalibo T."/>
            <person name="Studholme D."/>
            <person name="Wang Y."/>
            <person name="Win J."/>
            <person name="Wood J."/>
            <person name="Clifton S.W."/>
            <person name="Rogers J."/>
            <person name="Van den Ackerveken G."/>
            <person name="Jones J.D."/>
            <person name="McDowell J.M."/>
            <person name="Beynon J."/>
            <person name="Tyler B.M."/>
        </authorList>
    </citation>
    <scope>NUCLEOTIDE SEQUENCE [LARGE SCALE GENOMIC DNA]</scope>
    <source>
        <strain evidence="4">Emoy2</strain>
    </source>
</reference>
<feature type="compositionally biased region" description="Polar residues" evidence="1">
    <location>
        <begin position="276"/>
        <end position="288"/>
    </location>
</feature>
<accession>M4B647</accession>
<name>M4B647_HYAAE</name>
<keyword evidence="2" id="KW-1133">Transmembrane helix</keyword>
<evidence type="ECO:0000256" key="1">
    <source>
        <dbReference type="SAM" id="MobiDB-lite"/>
    </source>
</evidence>
<dbReference type="eggNOG" id="ENOG502S6H0">
    <property type="taxonomic scope" value="Eukaryota"/>
</dbReference>
<evidence type="ECO:0000256" key="2">
    <source>
        <dbReference type="SAM" id="Phobius"/>
    </source>
</evidence>
<feature type="region of interest" description="Disordered" evidence="1">
    <location>
        <begin position="247"/>
        <end position="311"/>
    </location>
</feature>
<reference evidence="3" key="2">
    <citation type="submission" date="2015-06" db="UniProtKB">
        <authorList>
            <consortium name="EnsemblProtists"/>
        </authorList>
    </citation>
    <scope>IDENTIFICATION</scope>
    <source>
        <strain evidence="3">Emoy2</strain>
    </source>
</reference>
<feature type="transmembrane region" description="Helical" evidence="2">
    <location>
        <begin position="77"/>
        <end position="98"/>
    </location>
</feature>
<evidence type="ECO:0000313" key="3">
    <source>
        <dbReference type="EnsemblProtists" id="HpaP801748"/>
    </source>
</evidence>
<keyword evidence="4" id="KW-1185">Reference proteome</keyword>
<organism evidence="3 4">
    <name type="scientific">Hyaloperonospora arabidopsidis (strain Emoy2)</name>
    <name type="common">Downy mildew agent</name>
    <name type="synonym">Peronospora arabidopsidis</name>
    <dbReference type="NCBI Taxonomy" id="559515"/>
    <lineage>
        <taxon>Eukaryota</taxon>
        <taxon>Sar</taxon>
        <taxon>Stramenopiles</taxon>
        <taxon>Oomycota</taxon>
        <taxon>Peronosporomycetes</taxon>
        <taxon>Peronosporales</taxon>
        <taxon>Peronosporaceae</taxon>
        <taxon>Hyaloperonospora</taxon>
    </lineage>
</organism>
<dbReference type="EnsemblProtists" id="HpaT801748">
    <property type="protein sequence ID" value="HpaP801748"/>
    <property type="gene ID" value="HpaG801748"/>
</dbReference>
<dbReference type="AlphaFoldDB" id="M4B647"/>
<dbReference type="STRING" id="559515.M4B647"/>
<dbReference type="Proteomes" id="UP000011713">
    <property type="component" value="Unassembled WGS sequence"/>
</dbReference>